<dbReference type="Proteomes" id="UP000015464">
    <property type="component" value="Unassembled WGS sequence"/>
</dbReference>
<dbReference type="STRING" id="653667.S9VU40"/>
<dbReference type="Pfam" id="PF10236">
    <property type="entry name" value="DAP3"/>
    <property type="match status" value="1"/>
</dbReference>
<dbReference type="InterPro" id="IPR019368">
    <property type="entry name" value="Ribosomal_mS29"/>
</dbReference>
<evidence type="ECO:0000256" key="1">
    <source>
        <dbReference type="ARBA" id="ARBA00004173"/>
    </source>
</evidence>
<evidence type="ECO:0000256" key="5">
    <source>
        <dbReference type="ARBA" id="ARBA00023128"/>
    </source>
</evidence>
<evidence type="ECO:0000313" key="9">
    <source>
        <dbReference type="EMBL" id="EPY49625.1"/>
    </source>
</evidence>
<keyword evidence="4 9" id="KW-0689">Ribosomal protein</keyword>
<evidence type="ECO:0000256" key="4">
    <source>
        <dbReference type="ARBA" id="ARBA00022980"/>
    </source>
</evidence>
<evidence type="ECO:0000256" key="7">
    <source>
        <dbReference type="ARBA" id="ARBA00035140"/>
    </source>
</evidence>
<keyword evidence="10" id="KW-1185">Reference proteome</keyword>
<dbReference type="RefSeq" id="XP_013025650.1">
    <property type="nucleotide sequence ID" value="XM_013170196.1"/>
</dbReference>
<keyword evidence="6" id="KW-0687">Ribonucleoprotein</keyword>
<gene>
    <name evidence="9" type="ORF">SPOG_01509</name>
</gene>
<evidence type="ECO:0000256" key="3">
    <source>
        <dbReference type="ARBA" id="ARBA00022946"/>
    </source>
</evidence>
<keyword evidence="3" id="KW-0809">Transit peptide</keyword>
<dbReference type="GeneID" id="25035837"/>
<comment type="subcellular location">
    <subcellularLocation>
        <location evidence="1">Mitochondrion</location>
    </subcellularLocation>
</comment>
<dbReference type="PANTHER" id="PTHR12810">
    <property type="entry name" value="MITOCHONDRIAL 28S RIBOSOMAL PROTEIN S29"/>
    <property type="match status" value="1"/>
</dbReference>
<dbReference type="GO" id="GO:0003735">
    <property type="term" value="F:structural constituent of ribosome"/>
    <property type="evidence" value="ECO:0007669"/>
    <property type="project" value="TreeGrafter"/>
</dbReference>
<dbReference type="GO" id="GO:0005763">
    <property type="term" value="C:mitochondrial small ribosomal subunit"/>
    <property type="evidence" value="ECO:0007669"/>
    <property type="project" value="TreeGrafter"/>
</dbReference>
<evidence type="ECO:0000256" key="8">
    <source>
        <dbReference type="SAM" id="MobiDB-lite"/>
    </source>
</evidence>
<dbReference type="AlphaFoldDB" id="S9VU40"/>
<sequence>MLPKLRSTANSLNIRAGLLGRSKFTWKYRVRNYTYKVERTNSNCSRGIHRFSTFSPLNNKINNPQHQRNSGNLRSNGKKGSQSIESKDSDNMNKKSSLRGQESSNGSIVLDELINQDNQQVKEKPSQAIHKTLDWSPKAEGKMYEIPNSLLGKLETLGALEKQKKSFSFFSNPVLLHRKVTTKLYNILQRSKNVSSASGRYVLDGSAGSGRSISLLQAEIFAFSHPNYVVLGLHNCERWVDSSSPYSYDASLQSWVQPELIKEFLTSVMNVNSKALGTLTTSKSYELVPGKSIPAGTDLHTLLRKITSKSELSVRFCQSFLQELDAATKQPNSSVNVLFVIDNLSVLSVPTKYKNTENHNLLPCDFYFINILYQYLSGSLSFHRGTIFAATSSQPRIQTPSLDVALGKAKLDPYIPINKAIYDSTKSLQVIPMEPYSVDESLSVMEHLVTSNVCLESVESHRQNHVLSGGNPRLFFDTCTRLT</sequence>
<dbReference type="EMBL" id="KE546995">
    <property type="protein sequence ID" value="EPY49625.1"/>
    <property type="molecule type" value="Genomic_DNA"/>
</dbReference>
<keyword evidence="5" id="KW-0496">Mitochondrion</keyword>
<organism evidence="9 10">
    <name type="scientific">Schizosaccharomyces cryophilus (strain OY26 / ATCC MYA-4695 / CBS 11777 / NBRC 106824 / NRRL Y48691)</name>
    <name type="common">Fission yeast</name>
    <dbReference type="NCBI Taxonomy" id="653667"/>
    <lineage>
        <taxon>Eukaryota</taxon>
        <taxon>Fungi</taxon>
        <taxon>Dikarya</taxon>
        <taxon>Ascomycota</taxon>
        <taxon>Taphrinomycotina</taxon>
        <taxon>Schizosaccharomycetes</taxon>
        <taxon>Schizosaccharomycetales</taxon>
        <taxon>Schizosaccharomycetaceae</taxon>
        <taxon>Schizosaccharomyces</taxon>
    </lineage>
</organism>
<protein>
    <recommendedName>
        <fullName evidence="7">Small ribosomal subunit protein mS29</fullName>
    </recommendedName>
</protein>
<feature type="compositionally biased region" description="Polar residues" evidence="8">
    <location>
        <begin position="53"/>
        <end position="84"/>
    </location>
</feature>
<proteinExistence type="inferred from homology"/>
<dbReference type="PANTHER" id="PTHR12810:SF0">
    <property type="entry name" value="SMALL RIBOSOMAL SUBUNIT PROTEIN MS29"/>
    <property type="match status" value="1"/>
</dbReference>
<dbReference type="OMA" id="GLAHWMT"/>
<dbReference type="HOGENOM" id="CLU_044511_0_0_1"/>
<evidence type="ECO:0000256" key="6">
    <source>
        <dbReference type="ARBA" id="ARBA00023274"/>
    </source>
</evidence>
<accession>S9VU40</accession>
<comment type="similarity">
    <text evidence="2">Belongs to the mitochondrion-specific ribosomal protein mS29 family.</text>
</comment>
<evidence type="ECO:0000256" key="2">
    <source>
        <dbReference type="ARBA" id="ARBA00009863"/>
    </source>
</evidence>
<feature type="region of interest" description="Disordered" evidence="8">
    <location>
        <begin position="53"/>
        <end position="103"/>
    </location>
</feature>
<reference evidence="9 10" key="1">
    <citation type="journal article" date="2011" name="Science">
        <title>Comparative functional genomics of the fission yeasts.</title>
        <authorList>
            <person name="Rhind N."/>
            <person name="Chen Z."/>
            <person name="Yassour M."/>
            <person name="Thompson D.A."/>
            <person name="Haas B.J."/>
            <person name="Habib N."/>
            <person name="Wapinski I."/>
            <person name="Roy S."/>
            <person name="Lin M.F."/>
            <person name="Heiman D.I."/>
            <person name="Young S.K."/>
            <person name="Furuya K."/>
            <person name="Guo Y."/>
            <person name="Pidoux A."/>
            <person name="Chen H.M."/>
            <person name="Robbertse B."/>
            <person name="Goldberg J.M."/>
            <person name="Aoki K."/>
            <person name="Bayne E.H."/>
            <person name="Berlin A.M."/>
            <person name="Desjardins C.A."/>
            <person name="Dobbs E."/>
            <person name="Dukaj L."/>
            <person name="Fan L."/>
            <person name="FitzGerald M.G."/>
            <person name="French C."/>
            <person name="Gujja S."/>
            <person name="Hansen K."/>
            <person name="Keifenheim D."/>
            <person name="Levin J.Z."/>
            <person name="Mosher R.A."/>
            <person name="Mueller C.A."/>
            <person name="Pfiffner J."/>
            <person name="Priest M."/>
            <person name="Russ C."/>
            <person name="Smialowska A."/>
            <person name="Swoboda P."/>
            <person name="Sykes S.M."/>
            <person name="Vaughn M."/>
            <person name="Vengrova S."/>
            <person name="Yoder R."/>
            <person name="Zeng Q."/>
            <person name="Allshire R."/>
            <person name="Baulcombe D."/>
            <person name="Birren B.W."/>
            <person name="Brown W."/>
            <person name="Ekwall K."/>
            <person name="Kellis M."/>
            <person name="Leatherwood J."/>
            <person name="Levin H."/>
            <person name="Margalit H."/>
            <person name="Martienssen R."/>
            <person name="Nieduszynski C.A."/>
            <person name="Spatafora J.W."/>
            <person name="Friedman N."/>
            <person name="Dalgaard J.Z."/>
            <person name="Baumann P."/>
            <person name="Niki H."/>
            <person name="Regev A."/>
            <person name="Nusbaum C."/>
        </authorList>
    </citation>
    <scope>NUCLEOTIDE SEQUENCE [LARGE SCALE GENOMIC DNA]</scope>
    <source>
        <strain evidence="10">OY26 / ATCC MYA-4695 / CBS 11777 / NBRC 106824 / NRRL Y48691</strain>
    </source>
</reference>
<dbReference type="OrthoDB" id="5328021at2759"/>
<dbReference type="eggNOG" id="KOG3928">
    <property type="taxonomic scope" value="Eukaryota"/>
</dbReference>
<name>S9VU40_SCHCR</name>
<evidence type="ECO:0000313" key="10">
    <source>
        <dbReference type="Proteomes" id="UP000015464"/>
    </source>
</evidence>